<evidence type="ECO:0000313" key="9">
    <source>
        <dbReference type="EMBL" id="KGH44028.1"/>
    </source>
</evidence>
<dbReference type="NCBIfam" id="TIGR01065">
    <property type="entry name" value="hlyIII"/>
    <property type="match status" value="1"/>
</dbReference>
<reference evidence="9 10" key="1">
    <citation type="submission" date="2014-07" db="EMBL/GenBank/DDBJ databases">
        <title>Biosystematic studies on Modestobacter strains isolated from extreme hyper-arid desert soil and from historic building.</title>
        <authorList>
            <person name="Bukarasam K."/>
            <person name="Bull A."/>
            <person name="Girard G."/>
            <person name="van Wezel G."/>
            <person name="Goodfellow M."/>
        </authorList>
    </citation>
    <scope>NUCLEOTIDE SEQUENCE [LARGE SCALE GENOMIC DNA]</scope>
    <source>
        <strain evidence="9 10">KNN45-2b</strain>
    </source>
</reference>
<name>A0A098Y1V0_9ACTN</name>
<organism evidence="9 10">
    <name type="scientific">Modestobacter caceresii</name>
    <dbReference type="NCBI Taxonomy" id="1522368"/>
    <lineage>
        <taxon>Bacteria</taxon>
        <taxon>Bacillati</taxon>
        <taxon>Actinomycetota</taxon>
        <taxon>Actinomycetes</taxon>
        <taxon>Geodermatophilales</taxon>
        <taxon>Geodermatophilaceae</taxon>
        <taxon>Modestobacter</taxon>
    </lineage>
</organism>
<feature type="transmembrane region" description="Helical" evidence="8">
    <location>
        <begin position="161"/>
        <end position="179"/>
    </location>
</feature>
<comment type="similarity">
    <text evidence="2">Belongs to the UPF0073 (Hly-III) family.</text>
</comment>
<evidence type="ECO:0000256" key="8">
    <source>
        <dbReference type="SAM" id="Phobius"/>
    </source>
</evidence>
<dbReference type="GO" id="GO:0005886">
    <property type="term" value="C:plasma membrane"/>
    <property type="evidence" value="ECO:0007669"/>
    <property type="project" value="UniProtKB-SubCell"/>
</dbReference>
<dbReference type="GO" id="GO:0046872">
    <property type="term" value="F:metal ion binding"/>
    <property type="evidence" value="ECO:0007669"/>
    <property type="project" value="UniProtKB-KW"/>
</dbReference>
<comment type="caution">
    <text evidence="9">The sequence shown here is derived from an EMBL/GenBank/DDBJ whole genome shotgun (WGS) entry which is preliminary data.</text>
</comment>
<dbReference type="PANTHER" id="PTHR20855:SF3">
    <property type="entry name" value="LD03007P"/>
    <property type="match status" value="1"/>
</dbReference>
<feature type="binding site" evidence="7">
    <location>
        <position position="247"/>
    </location>
    <ligand>
        <name>Zn(2+)</name>
        <dbReference type="ChEBI" id="CHEBI:29105"/>
    </ligand>
</feature>
<evidence type="ECO:0000256" key="2">
    <source>
        <dbReference type="ARBA" id="ARBA00008488"/>
    </source>
</evidence>
<keyword evidence="4 8" id="KW-0812">Transmembrane</keyword>
<dbReference type="RefSeq" id="WP_081975642.1">
    <property type="nucleotide sequence ID" value="NZ_JPMX01000127.1"/>
</dbReference>
<feature type="transmembrane region" description="Helical" evidence="8">
    <location>
        <begin position="69"/>
        <end position="90"/>
    </location>
</feature>
<keyword evidence="5 8" id="KW-1133">Transmembrane helix</keyword>
<dbReference type="Proteomes" id="UP000029713">
    <property type="component" value="Unassembled WGS sequence"/>
</dbReference>
<evidence type="ECO:0000256" key="3">
    <source>
        <dbReference type="ARBA" id="ARBA00022475"/>
    </source>
</evidence>
<feature type="transmembrane region" description="Helical" evidence="8">
    <location>
        <begin position="186"/>
        <end position="204"/>
    </location>
</feature>
<dbReference type="GO" id="GO:0140911">
    <property type="term" value="F:pore-forming activity"/>
    <property type="evidence" value="ECO:0007669"/>
    <property type="project" value="InterPro"/>
</dbReference>
<proteinExistence type="inferred from homology"/>
<keyword evidence="7" id="KW-0862">Zinc</keyword>
<dbReference type="STRING" id="1522368.IN07_23680"/>
<evidence type="ECO:0000313" key="10">
    <source>
        <dbReference type="Proteomes" id="UP000029713"/>
    </source>
</evidence>
<evidence type="ECO:0000256" key="6">
    <source>
        <dbReference type="ARBA" id="ARBA00023136"/>
    </source>
</evidence>
<feature type="transmembrane region" description="Helical" evidence="8">
    <location>
        <begin position="210"/>
        <end position="233"/>
    </location>
</feature>
<gene>
    <name evidence="9" type="ORF">IN07_23680</name>
</gene>
<keyword evidence="3" id="KW-1003">Cell membrane</keyword>
<protein>
    <submittedName>
        <fullName evidence="9">Hemolysin III</fullName>
    </submittedName>
</protein>
<dbReference type="InterPro" id="IPR005744">
    <property type="entry name" value="Hy-lIII"/>
</dbReference>
<dbReference type="AlphaFoldDB" id="A0A098Y1V0"/>
<feature type="binding site" evidence="7">
    <location>
        <position position="118"/>
    </location>
    <ligand>
        <name>Zn(2+)</name>
        <dbReference type="ChEBI" id="CHEBI:29105"/>
    </ligand>
</feature>
<feature type="binding site" evidence="7">
    <location>
        <position position="251"/>
    </location>
    <ligand>
        <name>Zn(2+)</name>
        <dbReference type="ChEBI" id="CHEBI:29105"/>
    </ligand>
</feature>
<dbReference type="InterPro" id="IPR004254">
    <property type="entry name" value="AdipoR/HlyIII-related"/>
</dbReference>
<keyword evidence="6 8" id="KW-0472">Membrane</keyword>
<dbReference type="OrthoDB" id="9813689at2"/>
<feature type="transmembrane region" description="Helical" evidence="8">
    <location>
        <begin position="137"/>
        <end position="155"/>
    </location>
</feature>
<evidence type="ECO:0000256" key="1">
    <source>
        <dbReference type="ARBA" id="ARBA00004651"/>
    </source>
</evidence>
<sequence length="275" mass="30043">MSVSSDHEDHARVTADGAEIEAPAGEAVAAVHAEGERVESVERQGEWALTEYGDHEYDHPDTRPRMRGWLHLFAFFGSVVAGAVLIPLAAVQGARAGWSVALYCLTILGLFGVSALYHRRRWSPRGWKLMKRADHSMIFVFIAGTYTPFALLAVPEPTGRWLLALVWAGAVLGVALKVAWPHAPRWLGVPIYLALGWAAVFVLVDILQLAGVTALVLLCVGGLLYSVGAIAYASKWPNPWPGTFGYHEVFHALTIVAALCHYIAVYFVVYRSPLT</sequence>
<dbReference type="EMBL" id="JPMX01000127">
    <property type="protein sequence ID" value="KGH44028.1"/>
    <property type="molecule type" value="Genomic_DNA"/>
</dbReference>
<feature type="transmembrane region" description="Helical" evidence="8">
    <location>
        <begin position="245"/>
        <end position="269"/>
    </location>
</feature>
<keyword evidence="7" id="KW-0479">Metal-binding</keyword>
<evidence type="ECO:0000256" key="5">
    <source>
        <dbReference type="ARBA" id="ARBA00022989"/>
    </source>
</evidence>
<dbReference type="Pfam" id="PF03006">
    <property type="entry name" value="HlyIII"/>
    <property type="match status" value="1"/>
</dbReference>
<feature type="transmembrane region" description="Helical" evidence="8">
    <location>
        <begin position="96"/>
        <end position="117"/>
    </location>
</feature>
<keyword evidence="10" id="KW-1185">Reference proteome</keyword>
<evidence type="ECO:0000256" key="4">
    <source>
        <dbReference type="ARBA" id="ARBA00022692"/>
    </source>
</evidence>
<dbReference type="PANTHER" id="PTHR20855">
    <property type="entry name" value="ADIPOR/PROGESTIN RECEPTOR-RELATED"/>
    <property type="match status" value="1"/>
</dbReference>
<evidence type="ECO:0000256" key="7">
    <source>
        <dbReference type="PIRSR" id="PIRSR604254-1"/>
    </source>
</evidence>
<accession>A0A098Y1V0</accession>
<comment type="subcellular location">
    <subcellularLocation>
        <location evidence="1">Cell membrane</location>
        <topology evidence="1">Multi-pass membrane protein</topology>
    </subcellularLocation>
</comment>